<name>A0ABY9MBK0_9BURK</name>
<geneLocation type="plasmid" evidence="1 2">
    <name>unnamed</name>
</geneLocation>
<dbReference type="Proteomes" id="UP001234798">
    <property type="component" value="Plasmid unnamed"/>
</dbReference>
<evidence type="ECO:0000313" key="1">
    <source>
        <dbReference type="EMBL" id="WMD24027.1"/>
    </source>
</evidence>
<gene>
    <name evidence="1" type="ORF">RAS12_30815</name>
</gene>
<dbReference type="RefSeq" id="WP_306952023.1">
    <property type="nucleotide sequence ID" value="NZ_CP132977.1"/>
</dbReference>
<proteinExistence type="predicted"/>
<evidence type="ECO:0000313" key="2">
    <source>
        <dbReference type="Proteomes" id="UP001234798"/>
    </source>
</evidence>
<dbReference type="EMBL" id="CP132977">
    <property type="protein sequence ID" value="WMD24027.1"/>
    <property type="molecule type" value="Genomic_DNA"/>
</dbReference>
<keyword evidence="2" id="KW-1185">Reference proteome</keyword>
<protein>
    <submittedName>
        <fullName evidence="1">Uncharacterized protein</fullName>
    </submittedName>
</protein>
<sequence>MSHVLGRVDYDDGVTPSRFFVHDNTSGWSIPTLFSDPDEAWRIYDHGKSRAMQSVVPAHSTHVRAVRKVLTNGRGFDSEESTTREPQFGLATEDRLLLPLTEGGNEDKYLLLQVEGVLHVAQETDGGFSGAYAHPLCKDRWEYSAQNQEFAFDDVLGRTLVLCPLCLKRLFDASTRTSSAKKPDSAAMKRPVGRPAAVGGKRVQVYLDDDSLFIAGWIGKDGNVSDGIRKALRQALEKRDSRER</sequence>
<keyword evidence="1" id="KW-0614">Plasmid</keyword>
<reference evidence="1 2" key="1">
    <citation type="submission" date="2023-08" db="EMBL/GenBank/DDBJ databases">
        <title>Achromobacter seleniivolatilans sp. nov., isolated from seleniferous soil.</title>
        <authorList>
            <person name="Zhang S."/>
            <person name="Li K."/>
            <person name="Peng J."/>
            <person name="Zhao Q."/>
            <person name="Wang H."/>
            <person name="Guo Y."/>
        </authorList>
    </citation>
    <scope>NUCLEOTIDE SEQUENCE [LARGE SCALE GENOMIC DNA]</scope>
    <source>
        <strain evidence="1 2">R39</strain>
        <plasmid evidence="1 2">unnamed</plasmid>
    </source>
</reference>
<accession>A0ABY9MBK0</accession>
<organism evidence="1 2">
    <name type="scientific">Achromobacter seleniivolatilans</name>
    <dbReference type="NCBI Taxonomy" id="3047478"/>
    <lineage>
        <taxon>Bacteria</taxon>
        <taxon>Pseudomonadati</taxon>
        <taxon>Pseudomonadota</taxon>
        <taxon>Betaproteobacteria</taxon>
        <taxon>Burkholderiales</taxon>
        <taxon>Alcaligenaceae</taxon>
        <taxon>Achromobacter</taxon>
    </lineage>
</organism>